<dbReference type="Pfam" id="PF20515">
    <property type="entry name" value="2OG-FeII_Oxy_6"/>
    <property type="match status" value="1"/>
</dbReference>
<evidence type="ECO:0000256" key="1">
    <source>
        <dbReference type="SAM" id="MobiDB-lite"/>
    </source>
</evidence>
<dbReference type="EMBL" id="VDEP01000013">
    <property type="protein sequence ID" value="KAA1137006.1"/>
    <property type="molecule type" value="Genomic_DNA"/>
</dbReference>
<feature type="compositionally biased region" description="Basic and acidic residues" evidence="1">
    <location>
        <begin position="537"/>
        <end position="557"/>
    </location>
</feature>
<feature type="region of interest" description="Disordered" evidence="1">
    <location>
        <begin position="509"/>
        <end position="701"/>
    </location>
</feature>
<protein>
    <recommendedName>
        <fullName evidence="2">Tet-like 2OG-Fe(II) oxygenase domain-containing protein</fullName>
    </recommendedName>
</protein>
<feature type="compositionally biased region" description="Polar residues" evidence="1">
    <location>
        <begin position="581"/>
        <end position="609"/>
    </location>
</feature>
<feature type="compositionally biased region" description="Polar residues" evidence="1">
    <location>
        <begin position="630"/>
        <end position="658"/>
    </location>
</feature>
<comment type="caution">
    <text evidence="3">The sequence shown here is derived from an EMBL/GenBank/DDBJ whole genome shotgun (WGS) entry which is preliminary data.</text>
</comment>
<reference evidence="3 4" key="1">
    <citation type="submission" date="2019-05" db="EMBL/GenBank/DDBJ databases">
        <title>Emergence of the Ug99 lineage of the wheat stem rust pathogen through somatic hybridization.</title>
        <authorList>
            <person name="Li F."/>
            <person name="Upadhyaya N.M."/>
            <person name="Sperschneider J."/>
            <person name="Matny O."/>
            <person name="Nguyen-Phuc H."/>
            <person name="Mago R."/>
            <person name="Raley C."/>
            <person name="Miller M.E."/>
            <person name="Silverstein K.A.T."/>
            <person name="Henningsen E."/>
            <person name="Hirsch C.D."/>
            <person name="Visser B."/>
            <person name="Pretorius Z.A."/>
            <person name="Steffenson B.J."/>
            <person name="Schwessinger B."/>
            <person name="Dodds P.N."/>
            <person name="Figueroa M."/>
        </authorList>
    </citation>
    <scope>NUCLEOTIDE SEQUENCE [LARGE SCALE GENOMIC DNA]</scope>
    <source>
        <strain evidence="3 4">Ug99</strain>
    </source>
</reference>
<dbReference type="AlphaFoldDB" id="A0A5B0SFQ6"/>
<dbReference type="Proteomes" id="UP000325313">
    <property type="component" value="Unassembled WGS sequence"/>
</dbReference>
<feature type="compositionally biased region" description="Basic residues" evidence="1">
    <location>
        <begin position="524"/>
        <end position="533"/>
    </location>
</feature>
<feature type="region of interest" description="Disordered" evidence="1">
    <location>
        <begin position="409"/>
        <end position="438"/>
    </location>
</feature>
<accession>A0A5B0SFQ6</accession>
<feature type="domain" description="Tet-like 2OG-Fe(II) oxygenase" evidence="2">
    <location>
        <begin position="106"/>
        <end position="312"/>
    </location>
</feature>
<evidence type="ECO:0000313" key="4">
    <source>
        <dbReference type="Proteomes" id="UP000325313"/>
    </source>
</evidence>
<proteinExistence type="predicted"/>
<dbReference type="InterPro" id="IPR046798">
    <property type="entry name" value="2OG-FeII_Oxy_6"/>
</dbReference>
<feature type="compositionally biased region" description="Pro residues" evidence="1">
    <location>
        <begin position="564"/>
        <end position="575"/>
    </location>
</feature>
<gene>
    <name evidence="3" type="ORF">PGTUg99_002061</name>
</gene>
<name>A0A5B0SFQ6_PUCGR</name>
<evidence type="ECO:0000313" key="3">
    <source>
        <dbReference type="EMBL" id="KAA1137006.1"/>
    </source>
</evidence>
<sequence>MPEIPTCQVLKPRFNQAEHEFNPQHPAKYISQEIMSSTSCVILNIDQMAPHEDIKCPDVKQINPTQQFLDQAKHKIQPDKPTVIFTNSNRELGLFVKQTRWSDMPPEEYEEIKFLTTTLVQLGHYYNNQSNSSLLEGVMKGFGWRKGYGQDMEHFGTYTPAKVKTEEDYREWRALLLQLPMVESIISRRFQKLAPGAFHQSVEKMKSAKIPSFASPEFDQVPSLPFASNLTATWGEFYNRAHIDNDVSSISYGGWCGIHRNSGQPASKEEGFDIEYGQFFLPGISTVVDFNAIDGWTDLFWASNLLYHQTVRSKRPHQSLFDRFAFSVQINKSLHDACLSSLGKTGQTIGGFSARDAQVRRLIQGFYDPTIKNNPDFPAHSSPLNELSEATEYNNDDDFQENDASALPEPVWPEVSNESTSAQKPDPPPQAVTPGGYLNDPEVSIISAKEFLDNIKAKAQRLEVICKDTSIPLSARRLMRDAMKIMIDSSTTVQQGKSLPEDEEVRIGNKNLLGKRNKSSTTRKPSKKMRHRFTSGDSEKEGATEKDKTSNSEKDNPNNEVPDDPPSVPDQPNPNPVMETSEGNHQVTQSSVPVDSPSSLAPNPTQAVETSEENRQNPPSSTDGCDETDPIQQKPKSPSRTTGCNESTSSKKNNNHIHQNAPPLSRNEPENSNPDTNPTSILNSNQSVSRDSTRAEEVGIASTDESTPITLKYRTELSPIHELYAATISYNAYHTAFESINQLYSSRTNGLLPPTAYSSFLSSRIEFKPVNGTSLKIWLKNLRREGPDLISPGFNEPFYKTDVWCFPSKTSISSPPSQSEMGSELFTLFTHLCHPAEAVQCKWAAILFQSIALVAKDISSLLVYNKPTDPANELGPELAIIEYFIQCLSGPDASHEITDSTSSKEKENKISFSTLDKFIDNIHQMLIAFAVLKAKCKLHKNEKSLMAHSEKWNRLPKEHISRPHYQLLASFCVSGIRGLFLSPSDSKLVSASKCFLLISVVAKVNSFQPPPKNYDYEPVWKRTNAYICSIINSAFFSSDDFTPTRISRYDLAKYIVLDFSEHWLEFHPGGEQILNVPKRSGCPGATIKDL</sequence>
<organism evidence="3 4">
    <name type="scientific">Puccinia graminis f. sp. tritici</name>
    <dbReference type="NCBI Taxonomy" id="56615"/>
    <lineage>
        <taxon>Eukaryota</taxon>
        <taxon>Fungi</taxon>
        <taxon>Dikarya</taxon>
        <taxon>Basidiomycota</taxon>
        <taxon>Pucciniomycotina</taxon>
        <taxon>Pucciniomycetes</taxon>
        <taxon>Pucciniales</taxon>
        <taxon>Pucciniaceae</taxon>
        <taxon>Puccinia</taxon>
    </lineage>
</organism>
<feature type="compositionally biased region" description="Polar residues" evidence="1">
    <location>
        <begin position="670"/>
        <end position="690"/>
    </location>
</feature>
<evidence type="ECO:0000259" key="2">
    <source>
        <dbReference type="Pfam" id="PF20515"/>
    </source>
</evidence>